<dbReference type="Proteomes" id="UP000694660">
    <property type="component" value="Unassembled WGS sequence"/>
</dbReference>
<dbReference type="InterPro" id="IPR010656">
    <property type="entry name" value="DctM"/>
</dbReference>
<feature type="transmembrane region" description="Helical" evidence="2">
    <location>
        <begin position="182"/>
        <end position="210"/>
    </location>
</feature>
<keyword evidence="1" id="KW-1003">Cell membrane</keyword>
<proteinExistence type="predicted"/>
<gene>
    <name evidence="4" type="ORF">I8J34_22275</name>
</gene>
<dbReference type="InterPro" id="IPR011853">
    <property type="entry name" value="TRAP_DctM-Dct_fused"/>
</dbReference>
<feature type="transmembrane region" description="Helical" evidence="2">
    <location>
        <begin position="584"/>
        <end position="600"/>
    </location>
</feature>
<evidence type="ECO:0000256" key="2">
    <source>
        <dbReference type="SAM" id="Phobius"/>
    </source>
</evidence>
<feature type="transmembrane region" description="Helical" evidence="2">
    <location>
        <begin position="296"/>
        <end position="318"/>
    </location>
</feature>
<dbReference type="GO" id="GO:0022857">
    <property type="term" value="F:transmembrane transporter activity"/>
    <property type="evidence" value="ECO:0007669"/>
    <property type="project" value="UniProtKB-UniRule"/>
</dbReference>
<feature type="transmembrane region" description="Helical" evidence="2">
    <location>
        <begin position="528"/>
        <end position="548"/>
    </location>
</feature>
<comment type="function">
    <text evidence="1">Part of the tripartite ATP-independent periplasmic (TRAP) transport system.</text>
</comment>
<feature type="domain" description="TRAP C4-dicarboxylate transport system permease DctM subunit" evidence="3">
    <location>
        <begin position="114"/>
        <end position="557"/>
    </location>
</feature>
<feature type="transmembrane region" description="Helical" evidence="2">
    <location>
        <begin position="101"/>
        <end position="118"/>
    </location>
</feature>
<feature type="transmembrane region" description="Helical" evidence="2">
    <location>
        <begin position="39"/>
        <end position="59"/>
    </location>
</feature>
<name>A0A944DBU5_DENI1</name>
<comment type="subcellular location">
    <subcellularLocation>
        <location evidence="1">Cell inner membrane</location>
        <topology evidence="1">Multi-pass membrane protein</topology>
    </subcellularLocation>
</comment>
<feature type="transmembrane region" description="Helical" evidence="2">
    <location>
        <begin position="490"/>
        <end position="516"/>
    </location>
</feature>
<sequence length="601" mass="62764">MTDTSRPNPAHPLLSLHTVMVVLAFASVGYHLWLVMAGLIPHLISRPLHIIAALPFVFLFTARPSTGWRRVVDVLLCAFGLAACLYVLVQHDMLDNQYGRLRGTLQFVVAWGLILLALEMARRQVKWAMPGTAALALLYGLFGQYLPGELGHAGIPLASFLGTLTITEGGLWGSLTGVSAEVVAVFVILGAVVGAGEGGQGFMAASIALAGRLRAGAAKVSVLSSALFGSISGSASANVASTGAITLPTMKRLGYPPALAAAVEAVASSGGQIMPPVMGAGAFIMVELLRTTYNEVLMAALLPAVLFFWGVWAGCDLYGRRYGLEPMRREDIPPFARVARLVLFFLIPFGLLLAILFLSGNTPQYAGAAATGASAALLLFDARLRPSLRRWGARLVEAAVSAARQIATIAAIIFCAGLIIGVLNITGLGVKITSLILGLSGGNLWGALLLTGLACLILGMEVPTTAAYVICVAVAGPALIEIGVEPLHAHLFIFWFALLSTITPPVCGAVFIAAGMAGAPWLSVAWHAMRLGIGLYIVPLAFIANPALTALGSTPWLALAACVKIGLGVWMVSRGLIHREAGALRGAWLLGGLIVIFAFGL</sequence>
<evidence type="ECO:0000256" key="1">
    <source>
        <dbReference type="RuleBase" id="RU369079"/>
    </source>
</evidence>
<feature type="transmembrane region" description="Helical" evidence="2">
    <location>
        <begin position="12"/>
        <end position="33"/>
    </location>
</feature>
<dbReference type="GO" id="GO:0005886">
    <property type="term" value="C:plasma membrane"/>
    <property type="evidence" value="ECO:0007669"/>
    <property type="project" value="UniProtKB-SubCell"/>
</dbReference>
<evidence type="ECO:0000259" key="3">
    <source>
        <dbReference type="Pfam" id="PF06808"/>
    </source>
</evidence>
<dbReference type="AlphaFoldDB" id="A0A944DBU5"/>
<feature type="transmembrane region" description="Helical" evidence="2">
    <location>
        <begin position="554"/>
        <end position="572"/>
    </location>
</feature>
<feature type="transmembrane region" description="Helical" evidence="2">
    <location>
        <begin position="465"/>
        <end position="484"/>
    </location>
</feature>
<dbReference type="Pfam" id="PF06808">
    <property type="entry name" value="DctM"/>
    <property type="match status" value="1"/>
</dbReference>
<feature type="transmembrane region" description="Helical" evidence="2">
    <location>
        <begin position="405"/>
        <end position="426"/>
    </location>
</feature>
<keyword evidence="2" id="KW-1133">Transmembrane helix</keyword>
<keyword evidence="1" id="KW-0997">Cell inner membrane</keyword>
<feature type="transmembrane region" description="Helical" evidence="2">
    <location>
        <begin position="432"/>
        <end position="458"/>
    </location>
</feature>
<protein>
    <submittedName>
        <fullName evidence="4">TRAP transporter fused permease subunit</fullName>
    </submittedName>
</protein>
<reference evidence="5" key="1">
    <citation type="journal article" date="2022" name="ISME J.">
        <title>Genetic and phylogenetic analysis of dissimilatory iodate-reducing bacteria identifies potential niches across the world's oceans.</title>
        <authorList>
            <person name="Reyes-Umana V."/>
            <person name="Henning Z."/>
            <person name="Lee K."/>
            <person name="Barnum T.P."/>
            <person name="Coates J.D."/>
        </authorList>
    </citation>
    <scope>NUCLEOTIDE SEQUENCE [LARGE SCALE GENOMIC DNA]</scope>
    <source>
        <strain evidence="5">IR12</strain>
    </source>
</reference>
<evidence type="ECO:0000313" key="5">
    <source>
        <dbReference type="Proteomes" id="UP000694660"/>
    </source>
</evidence>
<dbReference type="NCBIfam" id="TIGR02123">
    <property type="entry name" value="TRAP_fused"/>
    <property type="match status" value="1"/>
</dbReference>
<organism evidence="4 5">
    <name type="scientific">Denitromonas iodatirespirans</name>
    <dbReference type="NCBI Taxonomy" id="2795389"/>
    <lineage>
        <taxon>Bacteria</taxon>
        <taxon>Pseudomonadati</taxon>
        <taxon>Pseudomonadota</taxon>
        <taxon>Betaproteobacteria</taxon>
        <taxon>Rhodocyclales</taxon>
        <taxon>Zoogloeaceae</taxon>
        <taxon>Denitromonas</taxon>
    </lineage>
</organism>
<dbReference type="RefSeq" id="WP_214363841.1">
    <property type="nucleotide sequence ID" value="NZ_JAEKFT010000042.1"/>
</dbReference>
<comment type="caution">
    <text evidence="4">The sequence shown here is derived from an EMBL/GenBank/DDBJ whole genome shotgun (WGS) entry which is preliminary data.</text>
</comment>
<feature type="transmembrane region" description="Helical" evidence="2">
    <location>
        <begin position="127"/>
        <end position="146"/>
    </location>
</feature>
<keyword evidence="2" id="KW-0812">Transmembrane</keyword>
<accession>A0A944DBU5</accession>
<evidence type="ECO:0000313" key="4">
    <source>
        <dbReference type="EMBL" id="MBT0963915.1"/>
    </source>
</evidence>
<dbReference type="EMBL" id="JAEKFT010000042">
    <property type="protein sequence ID" value="MBT0963915.1"/>
    <property type="molecule type" value="Genomic_DNA"/>
</dbReference>
<dbReference type="PANTHER" id="PTHR43849:SF2">
    <property type="entry name" value="BLL3936 PROTEIN"/>
    <property type="match status" value="1"/>
</dbReference>
<feature type="transmembrane region" description="Helical" evidence="2">
    <location>
        <begin position="71"/>
        <end position="89"/>
    </location>
</feature>
<keyword evidence="1" id="KW-0813">Transport</keyword>
<keyword evidence="5" id="KW-1185">Reference proteome</keyword>
<feature type="transmembrane region" description="Helical" evidence="2">
    <location>
        <begin position="338"/>
        <end position="359"/>
    </location>
</feature>
<keyword evidence="2" id="KW-0472">Membrane</keyword>
<dbReference type="PANTHER" id="PTHR43849">
    <property type="entry name" value="BLL3936 PROTEIN"/>
    <property type="match status" value="1"/>
</dbReference>